<reference evidence="2 3" key="1">
    <citation type="submission" date="2023-10" db="EMBL/GenBank/DDBJ databases">
        <title>Genomes of two closely related lineages of the louse Polyplax serrata with different host specificities.</title>
        <authorList>
            <person name="Martinu J."/>
            <person name="Tarabai H."/>
            <person name="Stefka J."/>
            <person name="Hypsa V."/>
        </authorList>
    </citation>
    <scope>NUCLEOTIDE SEQUENCE [LARGE SCALE GENOMIC DNA]</scope>
    <source>
        <strain evidence="2">HR10_N</strain>
    </source>
</reference>
<accession>A0AAN8Q299</accession>
<sequence>MDNPPNCRWKILNGIYCGHSNREFRFILPSRDGSFKYSRLTVHNEITGEIVIIFLQRNINDRCKRKALREIFCLQWITRFGYDDDNNDKQWLLSHEISAQIEFEKATASWGFLTWDSQPGIQPGKSNYAKKWKREESEDSNT</sequence>
<dbReference type="AlphaFoldDB" id="A0AAN8Q299"/>
<feature type="region of interest" description="Disordered" evidence="1">
    <location>
        <begin position="121"/>
        <end position="142"/>
    </location>
</feature>
<evidence type="ECO:0000256" key="1">
    <source>
        <dbReference type="SAM" id="MobiDB-lite"/>
    </source>
</evidence>
<comment type="caution">
    <text evidence="2">The sequence shown here is derived from an EMBL/GenBank/DDBJ whole genome shotgun (WGS) entry which is preliminary data.</text>
</comment>
<organism evidence="2 3">
    <name type="scientific">Polyplax serrata</name>
    <name type="common">Common mouse louse</name>
    <dbReference type="NCBI Taxonomy" id="468196"/>
    <lineage>
        <taxon>Eukaryota</taxon>
        <taxon>Metazoa</taxon>
        <taxon>Ecdysozoa</taxon>
        <taxon>Arthropoda</taxon>
        <taxon>Hexapoda</taxon>
        <taxon>Insecta</taxon>
        <taxon>Pterygota</taxon>
        <taxon>Neoptera</taxon>
        <taxon>Paraneoptera</taxon>
        <taxon>Psocodea</taxon>
        <taxon>Troctomorpha</taxon>
        <taxon>Phthiraptera</taxon>
        <taxon>Anoplura</taxon>
        <taxon>Polyplacidae</taxon>
        <taxon>Polyplax</taxon>
    </lineage>
</organism>
<dbReference type="EMBL" id="JAWJWE010000009">
    <property type="protein sequence ID" value="KAK6631199.1"/>
    <property type="molecule type" value="Genomic_DNA"/>
</dbReference>
<protein>
    <submittedName>
        <fullName evidence="2">Uncharacterized protein</fullName>
    </submittedName>
</protein>
<evidence type="ECO:0000313" key="3">
    <source>
        <dbReference type="Proteomes" id="UP001372834"/>
    </source>
</evidence>
<evidence type="ECO:0000313" key="2">
    <source>
        <dbReference type="EMBL" id="KAK6631199.1"/>
    </source>
</evidence>
<dbReference type="Proteomes" id="UP001372834">
    <property type="component" value="Unassembled WGS sequence"/>
</dbReference>
<proteinExistence type="predicted"/>
<gene>
    <name evidence="2" type="ORF">RUM43_014295</name>
</gene>
<name>A0AAN8Q299_POLSC</name>